<dbReference type="FunFam" id="2.30.38.10:FF:000001">
    <property type="entry name" value="Non-ribosomal peptide synthetase PvdI"/>
    <property type="match status" value="1"/>
</dbReference>
<organism evidence="6 7">
    <name type="scientific">Micromonospora viridifaciens</name>
    <dbReference type="NCBI Taxonomy" id="1881"/>
    <lineage>
        <taxon>Bacteria</taxon>
        <taxon>Bacillati</taxon>
        <taxon>Actinomycetota</taxon>
        <taxon>Actinomycetes</taxon>
        <taxon>Micromonosporales</taxon>
        <taxon>Micromonosporaceae</taxon>
        <taxon>Micromonospora</taxon>
    </lineage>
</organism>
<evidence type="ECO:0000313" key="6">
    <source>
        <dbReference type="EMBL" id="SCE99974.1"/>
    </source>
</evidence>
<protein>
    <submittedName>
        <fullName evidence="6">Phosphopantetheine attachment site</fullName>
    </submittedName>
</protein>
<feature type="domain" description="Carrier" evidence="5">
    <location>
        <begin position="222"/>
        <end position="296"/>
    </location>
</feature>
<dbReference type="Gene3D" id="1.10.1200.10">
    <property type="entry name" value="ACP-like"/>
    <property type="match status" value="1"/>
</dbReference>
<dbReference type="PANTHER" id="PTHR45527:SF1">
    <property type="entry name" value="FATTY ACID SYNTHASE"/>
    <property type="match status" value="1"/>
</dbReference>
<dbReference type="SUPFAM" id="SSF56801">
    <property type="entry name" value="Acetyl-CoA synthetase-like"/>
    <property type="match status" value="1"/>
</dbReference>
<dbReference type="GO" id="GO:0044550">
    <property type="term" value="P:secondary metabolite biosynthetic process"/>
    <property type="evidence" value="ECO:0007669"/>
    <property type="project" value="TreeGrafter"/>
</dbReference>
<name>A0A1C4WV06_MICVI</name>
<keyword evidence="3" id="KW-0597">Phosphoprotein</keyword>
<dbReference type="GO" id="GO:0003824">
    <property type="term" value="F:catalytic activity"/>
    <property type="evidence" value="ECO:0007669"/>
    <property type="project" value="InterPro"/>
</dbReference>
<dbReference type="InterPro" id="IPR006162">
    <property type="entry name" value="Ppantetheine_attach_site"/>
</dbReference>
<dbReference type="EMBL" id="LT607411">
    <property type="protein sequence ID" value="SCE99974.1"/>
    <property type="molecule type" value="Genomic_DNA"/>
</dbReference>
<dbReference type="PROSITE" id="PS50075">
    <property type="entry name" value="CARRIER"/>
    <property type="match status" value="1"/>
</dbReference>
<comment type="cofactor">
    <cofactor evidence="1">
        <name>pantetheine 4'-phosphate</name>
        <dbReference type="ChEBI" id="CHEBI:47942"/>
    </cofactor>
</comment>
<dbReference type="SUPFAM" id="SSF52777">
    <property type="entry name" value="CoA-dependent acyltransferases"/>
    <property type="match status" value="2"/>
</dbReference>
<dbReference type="AlphaFoldDB" id="A0A1C4WV06"/>
<dbReference type="GO" id="GO:0043041">
    <property type="term" value="P:amino acid activation for nonribosomal peptide biosynthetic process"/>
    <property type="evidence" value="ECO:0007669"/>
    <property type="project" value="TreeGrafter"/>
</dbReference>
<dbReference type="Gene3D" id="3.30.300.30">
    <property type="match status" value="1"/>
</dbReference>
<dbReference type="Pfam" id="PF00501">
    <property type="entry name" value="AMP-binding"/>
    <property type="match status" value="1"/>
</dbReference>
<dbReference type="RefSeq" id="WP_167402591.1">
    <property type="nucleotide sequence ID" value="NZ_LT607411.1"/>
</dbReference>
<evidence type="ECO:0000313" key="7">
    <source>
        <dbReference type="Proteomes" id="UP000198242"/>
    </source>
</evidence>
<dbReference type="Gene3D" id="3.30.559.10">
    <property type="entry name" value="Chloramphenicol acetyltransferase-like domain"/>
    <property type="match status" value="1"/>
</dbReference>
<feature type="region of interest" description="Disordered" evidence="4">
    <location>
        <begin position="485"/>
        <end position="551"/>
    </location>
</feature>
<dbReference type="Pfam" id="PF00668">
    <property type="entry name" value="Condensation"/>
    <property type="match status" value="1"/>
</dbReference>
<keyword evidence="7" id="KW-1185">Reference proteome</keyword>
<dbReference type="Gene3D" id="3.40.50.12780">
    <property type="entry name" value="N-terminal domain of ligase-like"/>
    <property type="match status" value="1"/>
</dbReference>
<sequence length="749" mass="77743">MSLGGATEASIWSICHEIGEVNLSWESVPYGRAMRNQSFHVLNDRWQECPVWVTGELFIGGVGLADGYWRDEEKTAARFVTHPVTGERLYRTGDLGRWRPDGTIEFLGREDFQVKIGGYRIELGEIEAALARHPGVTAAVAAAPGDRHHRRLVAYLVPADPAADRDALVEAVRAEAARALPAYMVPQVVLTLDRLPLSANGKVDRAALPDPARLAAADAPTGAASPTALLLTRLIGEVLDQPGVGPFDNFFAVGGDSIAGIQIVSRAAAEGIEITPADLFAHQVVAELAAVADARAAAAGRDTTDGSFPLTPWQQALAGADGPAHPLGVQVVDLPVPAGLDSEAASRVLGALLAAHPALRLRLVTGPDGWRQRIGDEDEPYVPLIDLAPLPEERRAAARTQMVADIRAELDPVAGPLTRAALFDLGDGQRRLVWLVADLAVDARSWPPLYADLRRALDRVAAGADPELPTVPVALGRWAERLAASTTTGSTGDGAEAGATGDATTTGSTGGATTTGSTGDATAGRSSGDGAPAGASAGDDGSRPLPLGPVEPGAPAYRRVLRLPAERAAALLDAASRAYRLAADEVVLVGLAAALRALGLDRATVDVEHDLRADGVADLDVTGAVGPYAMVAPLPLDLPADLSTLIPTLKDHHRAAASRPADLALAAAGSPYSSGSPRPELQDRAGLGGGQVLVRWVGDLSGGRVGVGRRRGGRRGATGWGTGWWSSGISPPVTCWSSCPHPLPGRPTS</sequence>
<dbReference type="InterPro" id="IPR025110">
    <property type="entry name" value="AMP-bd_C"/>
</dbReference>
<dbReference type="Proteomes" id="UP000198242">
    <property type="component" value="Chromosome I"/>
</dbReference>
<dbReference type="InterPro" id="IPR023213">
    <property type="entry name" value="CAT-like_dom_sf"/>
</dbReference>
<dbReference type="PANTHER" id="PTHR45527">
    <property type="entry name" value="NONRIBOSOMAL PEPTIDE SYNTHETASE"/>
    <property type="match status" value="1"/>
</dbReference>
<evidence type="ECO:0000256" key="1">
    <source>
        <dbReference type="ARBA" id="ARBA00001957"/>
    </source>
</evidence>
<dbReference type="InterPro" id="IPR036736">
    <property type="entry name" value="ACP-like_sf"/>
</dbReference>
<dbReference type="InterPro" id="IPR045851">
    <property type="entry name" value="AMP-bd_C_sf"/>
</dbReference>
<dbReference type="Gene3D" id="3.30.559.30">
    <property type="entry name" value="Nonribosomal peptide synthetase, condensation domain"/>
    <property type="match status" value="1"/>
</dbReference>
<dbReference type="GO" id="GO:0031177">
    <property type="term" value="F:phosphopantetheine binding"/>
    <property type="evidence" value="ECO:0007669"/>
    <property type="project" value="TreeGrafter"/>
</dbReference>
<evidence type="ECO:0000256" key="4">
    <source>
        <dbReference type="SAM" id="MobiDB-lite"/>
    </source>
</evidence>
<proteinExistence type="predicted"/>
<gene>
    <name evidence="6" type="ORF">GA0074695_2773</name>
</gene>
<dbReference type="InterPro" id="IPR001242">
    <property type="entry name" value="Condensation_dom"/>
</dbReference>
<dbReference type="Pfam" id="PF00550">
    <property type="entry name" value="PP-binding"/>
    <property type="match status" value="1"/>
</dbReference>
<feature type="compositionally biased region" description="Low complexity" evidence="4">
    <location>
        <begin position="485"/>
        <end position="539"/>
    </location>
</feature>
<dbReference type="InterPro" id="IPR009081">
    <property type="entry name" value="PP-bd_ACP"/>
</dbReference>
<evidence type="ECO:0000256" key="3">
    <source>
        <dbReference type="ARBA" id="ARBA00022553"/>
    </source>
</evidence>
<evidence type="ECO:0000259" key="5">
    <source>
        <dbReference type="PROSITE" id="PS50075"/>
    </source>
</evidence>
<dbReference type="GO" id="GO:0008610">
    <property type="term" value="P:lipid biosynthetic process"/>
    <property type="evidence" value="ECO:0007669"/>
    <property type="project" value="UniProtKB-ARBA"/>
</dbReference>
<dbReference type="PROSITE" id="PS00012">
    <property type="entry name" value="PHOSPHOPANTETHEINE"/>
    <property type="match status" value="1"/>
</dbReference>
<reference evidence="7" key="1">
    <citation type="submission" date="2016-06" db="EMBL/GenBank/DDBJ databases">
        <authorList>
            <person name="Varghese N."/>
            <person name="Submissions Spin"/>
        </authorList>
    </citation>
    <scope>NUCLEOTIDE SEQUENCE [LARGE SCALE GENOMIC DNA]</scope>
    <source>
        <strain evidence="7">DSM 43909</strain>
    </source>
</reference>
<dbReference type="Pfam" id="PF13193">
    <property type="entry name" value="AMP-binding_C"/>
    <property type="match status" value="1"/>
</dbReference>
<evidence type="ECO:0000256" key="2">
    <source>
        <dbReference type="ARBA" id="ARBA00022450"/>
    </source>
</evidence>
<accession>A0A1C4WV06</accession>
<dbReference type="SUPFAM" id="SSF47336">
    <property type="entry name" value="ACP-like"/>
    <property type="match status" value="1"/>
</dbReference>
<keyword evidence="2" id="KW-0596">Phosphopantetheine</keyword>
<dbReference type="GO" id="GO:0005737">
    <property type="term" value="C:cytoplasm"/>
    <property type="evidence" value="ECO:0007669"/>
    <property type="project" value="TreeGrafter"/>
</dbReference>
<dbReference type="InterPro" id="IPR042099">
    <property type="entry name" value="ANL_N_sf"/>
</dbReference>
<dbReference type="InterPro" id="IPR000873">
    <property type="entry name" value="AMP-dep_synth/lig_dom"/>
</dbReference>